<dbReference type="SUPFAM" id="SSF54637">
    <property type="entry name" value="Thioesterase/thiol ester dehydrase-isomerase"/>
    <property type="match status" value="1"/>
</dbReference>
<proteinExistence type="inferred from homology"/>
<comment type="similarity">
    <text evidence="1">Belongs to the 4-hydroxybenzoyl-CoA thioesterase family.</text>
</comment>
<evidence type="ECO:0000313" key="3">
    <source>
        <dbReference type="EMBL" id="GAA0856444.1"/>
    </source>
</evidence>
<dbReference type="CDD" id="cd00586">
    <property type="entry name" value="4HBT"/>
    <property type="match status" value="1"/>
</dbReference>
<comment type="caution">
    <text evidence="3">The sequence shown here is derived from an EMBL/GenBank/DDBJ whole genome shotgun (WGS) entry which is preliminary data.</text>
</comment>
<dbReference type="PANTHER" id="PTHR31793:SF27">
    <property type="entry name" value="NOVEL THIOESTERASE SUPERFAMILY DOMAIN AND SAPOSIN A-TYPE DOMAIN CONTAINING PROTEIN (0610012H03RIK)"/>
    <property type="match status" value="1"/>
</dbReference>
<dbReference type="PANTHER" id="PTHR31793">
    <property type="entry name" value="4-HYDROXYBENZOYL-COA THIOESTERASE FAMILY MEMBER"/>
    <property type="match status" value="1"/>
</dbReference>
<evidence type="ECO:0000256" key="2">
    <source>
        <dbReference type="ARBA" id="ARBA00022801"/>
    </source>
</evidence>
<dbReference type="InterPro" id="IPR050563">
    <property type="entry name" value="4-hydroxybenzoyl-CoA_TE"/>
</dbReference>
<evidence type="ECO:0000313" key="4">
    <source>
        <dbReference type="Proteomes" id="UP001500359"/>
    </source>
</evidence>
<keyword evidence="4" id="KW-1185">Reference proteome</keyword>
<dbReference type="Proteomes" id="UP001500359">
    <property type="component" value="Unassembled WGS sequence"/>
</dbReference>
<dbReference type="EMBL" id="BAAAFD010000004">
    <property type="protein sequence ID" value="GAA0856444.1"/>
    <property type="molecule type" value="Genomic_DNA"/>
</dbReference>
<dbReference type="Gene3D" id="3.10.129.10">
    <property type="entry name" value="Hotdog Thioesterase"/>
    <property type="match status" value="1"/>
</dbReference>
<accession>A0ABN1LIB3</accession>
<organism evidence="3 4">
    <name type="scientific">Aliiglaciecola litoralis</name>
    <dbReference type="NCBI Taxonomy" id="582857"/>
    <lineage>
        <taxon>Bacteria</taxon>
        <taxon>Pseudomonadati</taxon>
        <taxon>Pseudomonadota</taxon>
        <taxon>Gammaproteobacteria</taxon>
        <taxon>Alteromonadales</taxon>
        <taxon>Alteromonadaceae</taxon>
        <taxon>Aliiglaciecola</taxon>
    </lineage>
</organism>
<keyword evidence="2" id="KW-0378">Hydrolase</keyword>
<sequence>MFKEQFNVRFYETDGLAHVSNTVVVGWFETGREPVFKLFSPELDLQNWPLILASYKVDFLSQIFYGKPVEIRTYISRIGNSSFDTYQEVWQDNIKCASGTTTMVRYDFSTEKAVAIDAHIKTQLNEHMFAVEQDS</sequence>
<evidence type="ECO:0000256" key="1">
    <source>
        <dbReference type="ARBA" id="ARBA00005953"/>
    </source>
</evidence>
<name>A0ABN1LIB3_9ALTE</name>
<dbReference type="Pfam" id="PF13279">
    <property type="entry name" value="4HBT_2"/>
    <property type="match status" value="1"/>
</dbReference>
<dbReference type="InterPro" id="IPR029069">
    <property type="entry name" value="HotDog_dom_sf"/>
</dbReference>
<reference evidence="3 4" key="1">
    <citation type="journal article" date="2019" name="Int. J. Syst. Evol. Microbiol.">
        <title>The Global Catalogue of Microorganisms (GCM) 10K type strain sequencing project: providing services to taxonomists for standard genome sequencing and annotation.</title>
        <authorList>
            <consortium name="The Broad Institute Genomics Platform"/>
            <consortium name="The Broad Institute Genome Sequencing Center for Infectious Disease"/>
            <person name="Wu L."/>
            <person name="Ma J."/>
        </authorList>
    </citation>
    <scope>NUCLEOTIDE SEQUENCE [LARGE SCALE GENOMIC DNA]</scope>
    <source>
        <strain evidence="3 4">JCM 15896</strain>
    </source>
</reference>
<protein>
    <submittedName>
        <fullName evidence="3">Thioesterase family protein</fullName>
    </submittedName>
</protein>
<gene>
    <name evidence="3" type="ORF">GCM10009114_18420</name>
</gene>
<dbReference type="RefSeq" id="WP_343859047.1">
    <property type="nucleotide sequence ID" value="NZ_BAAAFD010000004.1"/>
</dbReference>